<evidence type="ECO:0000313" key="2">
    <source>
        <dbReference type="EMBL" id="NGY58310.1"/>
    </source>
</evidence>
<evidence type="ECO:0000256" key="1">
    <source>
        <dbReference type="SAM" id="SignalP"/>
    </source>
</evidence>
<dbReference type="Proteomes" id="UP000481360">
    <property type="component" value="Unassembled WGS sequence"/>
</dbReference>
<feature type="signal peptide" evidence="1">
    <location>
        <begin position="1"/>
        <end position="27"/>
    </location>
</feature>
<organism evidence="2 3">
    <name type="scientific">Lentzea alba</name>
    <dbReference type="NCBI Taxonomy" id="2714351"/>
    <lineage>
        <taxon>Bacteria</taxon>
        <taxon>Bacillati</taxon>
        <taxon>Actinomycetota</taxon>
        <taxon>Actinomycetes</taxon>
        <taxon>Pseudonocardiales</taxon>
        <taxon>Pseudonocardiaceae</taxon>
        <taxon>Lentzea</taxon>
    </lineage>
</organism>
<comment type="caution">
    <text evidence="2">The sequence shown here is derived from an EMBL/GenBank/DDBJ whole genome shotgun (WGS) entry which is preliminary data.</text>
</comment>
<proteinExistence type="predicted"/>
<name>A0A7C9RME9_9PSEU</name>
<evidence type="ECO:0000313" key="3">
    <source>
        <dbReference type="Proteomes" id="UP000481360"/>
    </source>
</evidence>
<keyword evidence="3" id="KW-1185">Reference proteome</keyword>
<feature type="chain" id="PRO_5029018900" description="DUF4232 domain-containing protein" evidence="1">
    <location>
        <begin position="28"/>
        <end position="162"/>
    </location>
</feature>
<dbReference type="RefSeq" id="WP_166044333.1">
    <property type="nucleotide sequence ID" value="NZ_JAAMPJ010000001.1"/>
</dbReference>
<dbReference type="AlphaFoldDB" id="A0A7C9RME9"/>
<keyword evidence="1" id="KW-0732">Signal</keyword>
<sequence>MSMLGKTAVALAGAALMAVTGTSVAQAETPWCTGSDLVISAHRMNKPSANKTQHWMRFAPAEGASCKISGTLGNVRFVDEGGREMNLQVTGGEPGEDVAVPVGGIYEAAAYVISTIQGPQVFPASIHFDLPGQDGPGDRVAVAWPSGIGALVQVGGLRRPAD</sequence>
<dbReference type="EMBL" id="JAAMPJ010000001">
    <property type="protein sequence ID" value="NGY58310.1"/>
    <property type="molecule type" value="Genomic_DNA"/>
</dbReference>
<accession>A0A7C9RME9</accession>
<evidence type="ECO:0008006" key="4">
    <source>
        <dbReference type="Google" id="ProtNLM"/>
    </source>
</evidence>
<gene>
    <name evidence="2" type="ORF">G7043_05100</name>
</gene>
<reference evidence="2 3" key="1">
    <citation type="submission" date="2020-03" db="EMBL/GenBank/DDBJ databases">
        <title>Isolation and identification of active actinomycetes.</title>
        <authorList>
            <person name="Sun X."/>
        </authorList>
    </citation>
    <scope>NUCLEOTIDE SEQUENCE [LARGE SCALE GENOMIC DNA]</scope>
    <source>
        <strain evidence="2 3">NEAU-D13</strain>
    </source>
</reference>
<protein>
    <recommendedName>
        <fullName evidence="4">DUF4232 domain-containing protein</fullName>
    </recommendedName>
</protein>